<gene>
    <name evidence="1" type="ORF">BDN72DRAFT_898507</name>
</gene>
<proteinExistence type="predicted"/>
<name>A0ACD3APY1_9AGAR</name>
<reference evidence="1 2" key="1">
    <citation type="journal article" date="2019" name="Nat. Ecol. Evol.">
        <title>Megaphylogeny resolves global patterns of mushroom evolution.</title>
        <authorList>
            <person name="Varga T."/>
            <person name="Krizsan K."/>
            <person name="Foldi C."/>
            <person name="Dima B."/>
            <person name="Sanchez-Garcia M."/>
            <person name="Sanchez-Ramirez S."/>
            <person name="Szollosi G.J."/>
            <person name="Szarkandi J.G."/>
            <person name="Papp V."/>
            <person name="Albert L."/>
            <person name="Andreopoulos W."/>
            <person name="Angelini C."/>
            <person name="Antonin V."/>
            <person name="Barry K.W."/>
            <person name="Bougher N.L."/>
            <person name="Buchanan P."/>
            <person name="Buyck B."/>
            <person name="Bense V."/>
            <person name="Catcheside P."/>
            <person name="Chovatia M."/>
            <person name="Cooper J."/>
            <person name="Damon W."/>
            <person name="Desjardin D."/>
            <person name="Finy P."/>
            <person name="Geml J."/>
            <person name="Haridas S."/>
            <person name="Hughes K."/>
            <person name="Justo A."/>
            <person name="Karasinski D."/>
            <person name="Kautmanova I."/>
            <person name="Kiss B."/>
            <person name="Kocsube S."/>
            <person name="Kotiranta H."/>
            <person name="LaButti K.M."/>
            <person name="Lechner B.E."/>
            <person name="Liimatainen K."/>
            <person name="Lipzen A."/>
            <person name="Lukacs Z."/>
            <person name="Mihaltcheva S."/>
            <person name="Morgado L.N."/>
            <person name="Niskanen T."/>
            <person name="Noordeloos M.E."/>
            <person name="Ohm R.A."/>
            <person name="Ortiz-Santana B."/>
            <person name="Ovrebo C."/>
            <person name="Racz N."/>
            <person name="Riley R."/>
            <person name="Savchenko A."/>
            <person name="Shiryaev A."/>
            <person name="Soop K."/>
            <person name="Spirin V."/>
            <person name="Szebenyi C."/>
            <person name="Tomsovsky M."/>
            <person name="Tulloss R.E."/>
            <person name="Uehling J."/>
            <person name="Grigoriev I.V."/>
            <person name="Vagvolgyi C."/>
            <person name="Papp T."/>
            <person name="Martin F.M."/>
            <person name="Miettinen O."/>
            <person name="Hibbett D.S."/>
            <person name="Nagy L.G."/>
        </authorList>
    </citation>
    <scope>NUCLEOTIDE SEQUENCE [LARGE SCALE GENOMIC DNA]</scope>
    <source>
        <strain evidence="1 2">NL-1719</strain>
    </source>
</reference>
<dbReference type="EMBL" id="ML208362">
    <property type="protein sequence ID" value="TFK68003.1"/>
    <property type="molecule type" value="Genomic_DNA"/>
</dbReference>
<keyword evidence="2" id="KW-1185">Reference proteome</keyword>
<evidence type="ECO:0000313" key="2">
    <source>
        <dbReference type="Proteomes" id="UP000308600"/>
    </source>
</evidence>
<evidence type="ECO:0000313" key="1">
    <source>
        <dbReference type="EMBL" id="TFK68003.1"/>
    </source>
</evidence>
<protein>
    <submittedName>
        <fullName evidence="1">Uncharacterized protein</fullName>
    </submittedName>
</protein>
<accession>A0ACD3APY1</accession>
<dbReference type="Proteomes" id="UP000308600">
    <property type="component" value="Unassembled WGS sequence"/>
</dbReference>
<organism evidence="1 2">
    <name type="scientific">Pluteus cervinus</name>
    <dbReference type="NCBI Taxonomy" id="181527"/>
    <lineage>
        <taxon>Eukaryota</taxon>
        <taxon>Fungi</taxon>
        <taxon>Dikarya</taxon>
        <taxon>Basidiomycota</taxon>
        <taxon>Agaricomycotina</taxon>
        <taxon>Agaricomycetes</taxon>
        <taxon>Agaricomycetidae</taxon>
        <taxon>Agaricales</taxon>
        <taxon>Pluteineae</taxon>
        <taxon>Pluteaceae</taxon>
        <taxon>Pluteus</taxon>
    </lineage>
</organism>
<sequence length="162" mass="18660">MADDQRDALAEYFKISSRRPWNNWFLGPALSLPPQYREFKLKGELCIEYHQYGDPLNPTKNHVPFRLPFRATETIHLDNAGTTQAQAVRVSMDDPDDDEALKAIDNDRLEHFYVKGQYHPGVLCVKLLKYEGNSNSAFKTSTFRKLDFATLGKHHSIRGTYL</sequence>